<comment type="caution">
    <text evidence="2">The sequence shown here is derived from an EMBL/GenBank/DDBJ whole genome shotgun (WGS) entry which is preliminary data.</text>
</comment>
<gene>
    <name evidence="2" type="ORF">HQ35_09675</name>
</gene>
<dbReference type="Gene3D" id="3.80.10.10">
    <property type="entry name" value="Ribonuclease Inhibitor"/>
    <property type="match status" value="1"/>
</dbReference>
<dbReference type="OrthoDB" id="1013115at2"/>
<evidence type="ECO:0008006" key="4">
    <source>
        <dbReference type="Google" id="ProtNLM"/>
    </source>
</evidence>
<evidence type="ECO:0000313" key="3">
    <source>
        <dbReference type="Proteomes" id="UP000030125"/>
    </source>
</evidence>
<dbReference type="Pfam" id="PF13306">
    <property type="entry name" value="LRR_5"/>
    <property type="match status" value="1"/>
</dbReference>
<dbReference type="InterPro" id="IPR025921">
    <property type="entry name" value="HmuY"/>
</dbReference>
<dbReference type="PANTHER" id="PTHR45661">
    <property type="entry name" value="SURFACE ANTIGEN"/>
    <property type="match status" value="1"/>
</dbReference>
<accession>A0A0A2ELE4</accession>
<organism evidence="2 3">
    <name type="scientific">Porphyromonas cangingivalis</name>
    <dbReference type="NCBI Taxonomy" id="36874"/>
    <lineage>
        <taxon>Bacteria</taxon>
        <taxon>Pseudomonadati</taxon>
        <taxon>Bacteroidota</taxon>
        <taxon>Bacteroidia</taxon>
        <taxon>Bacteroidales</taxon>
        <taxon>Porphyromonadaceae</taxon>
        <taxon>Porphyromonas</taxon>
    </lineage>
</organism>
<dbReference type="CDD" id="cd12105">
    <property type="entry name" value="HmuY"/>
    <property type="match status" value="1"/>
</dbReference>
<dbReference type="AlphaFoldDB" id="A0A0A2ELE4"/>
<dbReference type="EMBL" id="JQJD01000060">
    <property type="protein sequence ID" value="KGN78482.1"/>
    <property type="molecule type" value="Genomic_DNA"/>
</dbReference>
<evidence type="ECO:0000256" key="1">
    <source>
        <dbReference type="SAM" id="SignalP"/>
    </source>
</evidence>
<dbReference type="PANTHER" id="PTHR45661:SF3">
    <property type="entry name" value="IG-LIKE DOMAIN-CONTAINING PROTEIN"/>
    <property type="match status" value="1"/>
</dbReference>
<sequence>MKKSLLAIMLMGVIVSSCGDSSKTPENKSPKGGVIEVQIQQVLKENADKFSTYFSYFSFKENKQLDLKNEAAKTSSAWDIAFLGGNGRTNGGESGAGKGEVYLVETTDFDGVKSAEEYVTDAANWVKDKEIENVMLLQTDKKGTVMPPPSYTTSFNPLFIATRWLDIKMNQMPPIMTSRNFVYIVRLANGNEYVKLQFIDISGTKDSGRRLGDVRFRYAFIPLKGDANTAKKLGEMTYDKTTPLSETLKPEEAAEIKYLTVKGTTLKQADFDFMKAKMPKLVELNLTDAVLDVDYNDNFLKDNKTIKKVLMPKKLDFIGKGWLGYSNIEEVVLAPGSVKRLGSGAFAFAQKLKKVTLPATLESMEESTFHACVALEEIEIPEKVILIPTSCFNTCLKMKKIFLKGKVRTLGEDAFASCSALTELKFGHAVPPTYEATPFDRVNWDKLKIHVPKGSVSEYIKAWTGFKPEHSKYFVEY</sequence>
<dbReference type="InterPro" id="IPR053139">
    <property type="entry name" value="Surface_bspA-like"/>
</dbReference>
<proteinExistence type="predicted"/>
<dbReference type="RefSeq" id="WP_036852766.1">
    <property type="nucleotide sequence ID" value="NZ_JQJD01000060.1"/>
</dbReference>
<dbReference type="Gene3D" id="3.40.50.12480">
    <property type="match status" value="1"/>
</dbReference>
<keyword evidence="1" id="KW-0732">Signal</keyword>
<dbReference type="InterPro" id="IPR026906">
    <property type="entry name" value="LRR_5"/>
</dbReference>
<evidence type="ECO:0000313" key="2">
    <source>
        <dbReference type="EMBL" id="KGN78482.1"/>
    </source>
</evidence>
<keyword evidence="3" id="KW-1185">Reference proteome</keyword>
<dbReference type="SUPFAM" id="SSF52058">
    <property type="entry name" value="L domain-like"/>
    <property type="match status" value="1"/>
</dbReference>
<protein>
    <recommendedName>
        <fullName evidence="4">Leucine rich repeat-containing protein</fullName>
    </recommendedName>
</protein>
<dbReference type="Pfam" id="PF14064">
    <property type="entry name" value="HmuY"/>
    <property type="match status" value="1"/>
</dbReference>
<dbReference type="InterPro" id="IPR032675">
    <property type="entry name" value="LRR_dom_sf"/>
</dbReference>
<feature type="signal peptide" evidence="1">
    <location>
        <begin position="1"/>
        <end position="19"/>
    </location>
</feature>
<feature type="chain" id="PRO_5001986964" description="Leucine rich repeat-containing protein" evidence="1">
    <location>
        <begin position="20"/>
        <end position="477"/>
    </location>
</feature>
<dbReference type="Proteomes" id="UP000030125">
    <property type="component" value="Unassembled WGS sequence"/>
</dbReference>
<dbReference type="eggNOG" id="COG5492">
    <property type="taxonomic scope" value="Bacteria"/>
</dbReference>
<dbReference type="PROSITE" id="PS51257">
    <property type="entry name" value="PROKAR_LIPOPROTEIN"/>
    <property type="match status" value="1"/>
</dbReference>
<name>A0A0A2ELE4_PORCN</name>
<reference evidence="2 3" key="1">
    <citation type="submission" date="2014-08" db="EMBL/GenBank/DDBJ databases">
        <title>Porphyromonas cangingivalis strain:COT-109_OH1386 Genome sequencing.</title>
        <authorList>
            <person name="Wallis C."/>
            <person name="Deusch O."/>
            <person name="O'Flynn C."/>
            <person name="Davis I."/>
            <person name="Jospin G."/>
            <person name="Darling A.E."/>
            <person name="Coil D.A."/>
            <person name="Alexiev A."/>
            <person name="Horsfall A."/>
            <person name="Kirkwood N."/>
            <person name="Harris S."/>
            <person name="Eisen J.A."/>
        </authorList>
    </citation>
    <scope>NUCLEOTIDE SEQUENCE [LARGE SCALE GENOMIC DNA]</scope>
    <source>
        <strain evidence="3">COT-109 OH1386</strain>
    </source>
</reference>